<evidence type="ECO:0000256" key="3">
    <source>
        <dbReference type="ARBA" id="ARBA00022679"/>
    </source>
</evidence>
<feature type="binding site" evidence="8">
    <location>
        <position position="280"/>
    </location>
    <ligand>
        <name>Zn(2+)</name>
        <dbReference type="ChEBI" id="CHEBI:29105"/>
    </ligand>
</feature>
<evidence type="ECO:0000256" key="4">
    <source>
        <dbReference type="ARBA" id="ARBA00022691"/>
    </source>
</evidence>
<evidence type="ECO:0000256" key="9">
    <source>
        <dbReference type="PROSITE-ProRule" id="PRU00958"/>
    </source>
</evidence>
<evidence type="ECO:0000256" key="6">
    <source>
        <dbReference type="ARBA" id="ARBA00022884"/>
    </source>
</evidence>
<evidence type="ECO:0000313" key="11">
    <source>
        <dbReference type="EMBL" id="RLE48782.1"/>
    </source>
</evidence>
<accession>A0A497ENX5</accession>
<dbReference type="GO" id="GO:0002940">
    <property type="term" value="P:tRNA N2-guanine methylation"/>
    <property type="evidence" value="ECO:0007669"/>
    <property type="project" value="TreeGrafter"/>
</dbReference>
<evidence type="ECO:0000256" key="7">
    <source>
        <dbReference type="ARBA" id="ARBA00039099"/>
    </source>
</evidence>
<dbReference type="InterPro" id="IPR042296">
    <property type="entry name" value="tRNA_met_Trm1_C"/>
</dbReference>
<feature type="binding site" evidence="8">
    <location>
        <position position="283"/>
    </location>
    <ligand>
        <name>Zn(2+)</name>
        <dbReference type="ChEBI" id="CHEBI:29105"/>
    </ligand>
</feature>
<comment type="function">
    <text evidence="8">Dimethylates a single guanine residue at position 26 of a number of tRNAs using S-adenosyl-L-methionine as donor of the methyl groups.</text>
</comment>
<sequence>MIDFPTIKVVEGSVEVVVPDPAHYMHGSIYEPSLAPVFYNPKMDFNRDVAVVIIQTYQTFLGRELVICEPLTGCGIRAIRFVKEVNGVKEVIASDIDEKAIALANLNAELNNVKGKLKILHEEANKLLCEHSAPGRRFDVIDVDPFGSPMPFIDTALRALKHGGLLCATATDVAPLCGVHVEACRRKYGAQPLRSEYCHEVATRILLAAIAKQAAILEMGVKPILSYSTDHYVRVYLVVEKGARKADQSLENLGYILHCFNCLNRKVLKKFLVEERDLKCDNCSSTMHVAGPLWCGTLHDMEFLRKALDLALEKTLSKANRVFKLISLAIEEACAPPTYYVLDEHCRKLKRSVPKRESVIAKLREFGFEAYPTLFNTKGVKTNASVVDVEKAIKLS</sequence>
<dbReference type="HAMAP" id="MF_00290">
    <property type="entry name" value="tRNA_dimethyltr_TRM1"/>
    <property type="match status" value="1"/>
</dbReference>
<dbReference type="InterPro" id="IPR022923">
    <property type="entry name" value="TRM1_arc_bac"/>
</dbReference>
<evidence type="ECO:0000256" key="2">
    <source>
        <dbReference type="ARBA" id="ARBA00022603"/>
    </source>
</evidence>
<dbReference type="EMBL" id="QMQX01000031">
    <property type="protein sequence ID" value="RLE52882.1"/>
    <property type="molecule type" value="Genomic_DNA"/>
</dbReference>
<dbReference type="InterPro" id="IPR002905">
    <property type="entry name" value="Trm1"/>
</dbReference>
<dbReference type="EC" id="2.1.1.216" evidence="7 8"/>
<feature type="binding site" evidence="8">
    <location>
        <position position="123"/>
    </location>
    <ligand>
        <name>S-adenosyl-L-methionine</name>
        <dbReference type="ChEBI" id="CHEBI:59789"/>
    </ligand>
</feature>
<dbReference type="CDD" id="cd02440">
    <property type="entry name" value="AdoMet_MTases"/>
    <property type="match status" value="1"/>
</dbReference>
<dbReference type="Proteomes" id="UP000272051">
    <property type="component" value="Unassembled WGS sequence"/>
</dbReference>
<keyword evidence="10" id="KW-0175">Coiled coil</keyword>
<feature type="binding site" evidence="8">
    <location>
        <position position="124"/>
    </location>
    <ligand>
        <name>S-adenosyl-L-methionine</name>
        <dbReference type="ChEBI" id="CHEBI:59789"/>
    </ligand>
</feature>
<evidence type="ECO:0000313" key="12">
    <source>
        <dbReference type="EMBL" id="RLE52882.1"/>
    </source>
</evidence>
<keyword evidence="6 8" id="KW-0694">RNA-binding</keyword>
<dbReference type="PANTHER" id="PTHR10631:SF3">
    <property type="entry name" value="TRNA (GUANINE(26)-N(2))-DIMETHYLTRANSFERASE"/>
    <property type="match status" value="1"/>
</dbReference>
<dbReference type="GO" id="GO:0046872">
    <property type="term" value="F:metal ion binding"/>
    <property type="evidence" value="ECO:0007669"/>
    <property type="project" value="UniProtKB-KW"/>
</dbReference>
<dbReference type="GO" id="GO:0160104">
    <property type="term" value="F:tRNA (guanine(26)-N2)-dimethyltransferase activity"/>
    <property type="evidence" value="ECO:0007669"/>
    <property type="project" value="UniProtKB-UniRule"/>
</dbReference>
<proteinExistence type="inferred from homology"/>
<dbReference type="SUPFAM" id="SSF53335">
    <property type="entry name" value="S-adenosyl-L-methionine-dependent methyltransferases"/>
    <property type="match status" value="1"/>
</dbReference>
<dbReference type="AlphaFoldDB" id="A0A497ENX5"/>
<evidence type="ECO:0000256" key="1">
    <source>
        <dbReference type="ARBA" id="ARBA00022555"/>
    </source>
</evidence>
<evidence type="ECO:0000256" key="10">
    <source>
        <dbReference type="SAM" id="Coils"/>
    </source>
</evidence>
<dbReference type="Proteomes" id="UP000278475">
    <property type="component" value="Unassembled WGS sequence"/>
</dbReference>
<dbReference type="EMBL" id="QMQV01000059">
    <property type="protein sequence ID" value="RLE48782.1"/>
    <property type="molecule type" value="Genomic_DNA"/>
</dbReference>
<comment type="similarity">
    <text evidence="8 9">Belongs to the class I-like SAM-binding methyltransferase superfamily. Trm1 family.</text>
</comment>
<reference evidence="13 14" key="1">
    <citation type="submission" date="2018-06" db="EMBL/GenBank/DDBJ databases">
        <title>Extensive metabolic versatility and redundancy in microbially diverse, dynamic hydrothermal sediments.</title>
        <authorList>
            <person name="Dombrowski N."/>
            <person name="Teske A."/>
            <person name="Baker B.J."/>
        </authorList>
    </citation>
    <scope>NUCLEOTIDE SEQUENCE [LARGE SCALE GENOMIC DNA]</scope>
    <source>
        <strain evidence="12">B34_G17</strain>
        <strain evidence="11">B66_G16</strain>
    </source>
</reference>
<organism evidence="11 14">
    <name type="scientific">Thermoproteota archaeon</name>
    <dbReference type="NCBI Taxonomy" id="2056631"/>
    <lineage>
        <taxon>Archaea</taxon>
        <taxon>Thermoproteota</taxon>
    </lineage>
</organism>
<dbReference type="GO" id="GO:0000049">
    <property type="term" value="F:tRNA binding"/>
    <property type="evidence" value="ECO:0007669"/>
    <property type="project" value="UniProtKB-UniRule"/>
</dbReference>
<keyword evidence="2 8" id="KW-0489">Methyltransferase</keyword>
<keyword evidence="3 8" id="KW-0808">Transferase</keyword>
<dbReference type="PANTHER" id="PTHR10631">
    <property type="entry name" value="N 2 ,N 2 -DIMETHYLGUANOSINE TRNA METHYLTRANSFERASE"/>
    <property type="match status" value="1"/>
</dbReference>
<dbReference type="FunFam" id="3.40.50.150:FF:000272">
    <property type="entry name" value="tRNA (guanine(26)-N(2))-dimethyltransferase"/>
    <property type="match status" value="1"/>
</dbReference>
<evidence type="ECO:0000256" key="5">
    <source>
        <dbReference type="ARBA" id="ARBA00022694"/>
    </source>
</evidence>
<dbReference type="PROSITE" id="PS51626">
    <property type="entry name" value="SAM_MT_TRM1"/>
    <property type="match status" value="1"/>
</dbReference>
<evidence type="ECO:0000313" key="13">
    <source>
        <dbReference type="Proteomes" id="UP000272051"/>
    </source>
</evidence>
<name>A0A497ENX5_9CREN</name>
<evidence type="ECO:0000313" key="14">
    <source>
        <dbReference type="Proteomes" id="UP000278475"/>
    </source>
</evidence>
<feature type="binding site" evidence="8">
    <location>
        <position position="95"/>
    </location>
    <ligand>
        <name>S-adenosyl-L-methionine</name>
        <dbReference type="ChEBI" id="CHEBI:59789"/>
    </ligand>
</feature>
<gene>
    <name evidence="8" type="primary">trm1</name>
    <name evidence="11" type="ORF">DRJ31_06500</name>
    <name evidence="12" type="ORF">DRJ33_02550</name>
</gene>
<dbReference type="Pfam" id="PF02005">
    <property type="entry name" value="TRM"/>
    <property type="match status" value="1"/>
</dbReference>
<feature type="binding site" evidence="8">
    <location>
        <position position="47"/>
    </location>
    <ligand>
        <name>S-adenosyl-L-methionine</name>
        <dbReference type="ChEBI" id="CHEBI:59789"/>
    </ligand>
</feature>
<dbReference type="Gene3D" id="3.40.50.150">
    <property type="entry name" value="Vaccinia Virus protein VP39"/>
    <property type="match status" value="1"/>
</dbReference>
<dbReference type="Gene3D" id="3.30.56.70">
    <property type="entry name" value="N2,N2-dimethylguanosine tRNA methyltransferase, C-terminal domain"/>
    <property type="match status" value="1"/>
</dbReference>
<dbReference type="NCBIfam" id="TIGR00308">
    <property type="entry name" value="TRM1"/>
    <property type="match status" value="1"/>
</dbReference>
<comment type="caution">
    <text evidence="11">The sequence shown here is derived from an EMBL/GenBank/DDBJ whole genome shotgun (WGS) entry which is preliminary data.</text>
</comment>
<evidence type="ECO:0000256" key="8">
    <source>
        <dbReference type="HAMAP-Rule" id="MF_00290"/>
    </source>
</evidence>
<feature type="binding site" evidence="8">
    <location>
        <position position="262"/>
    </location>
    <ligand>
        <name>Zn(2+)</name>
        <dbReference type="ChEBI" id="CHEBI:29105"/>
    </ligand>
</feature>
<dbReference type="InterPro" id="IPR029063">
    <property type="entry name" value="SAM-dependent_MTases_sf"/>
</dbReference>
<feature type="binding site" evidence="8">
    <location>
        <position position="259"/>
    </location>
    <ligand>
        <name>Zn(2+)</name>
        <dbReference type="ChEBI" id="CHEBI:29105"/>
    </ligand>
</feature>
<keyword evidence="1 8" id="KW-0820">tRNA-binding</keyword>
<feature type="coiled-coil region" evidence="10">
    <location>
        <begin position="96"/>
        <end position="130"/>
    </location>
</feature>
<keyword evidence="8" id="KW-0479">Metal-binding</keyword>
<keyword evidence="8" id="KW-0862">Zinc</keyword>
<comment type="catalytic activity">
    <reaction evidence="8">
        <text>guanosine(26) in tRNA + 2 S-adenosyl-L-methionine = N(2)-dimethylguanosine(26) in tRNA + 2 S-adenosyl-L-homocysteine + 2 H(+)</text>
        <dbReference type="Rhea" id="RHEA:43140"/>
        <dbReference type="Rhea" id="RHEA-COMP:10359"/>
        <dbReference type="Rhea" id="RHEA-COMP:10360"/>
        <dbReference type="ChEBI" id="CHEBI:15378"/>
        <dbReference type="ChEBI" id="CHEBI:57856"/>
        <dbReference type="ChEBI" id="CHEBI:59789"/>
        <dbReference type="ChEBI" id="CHEBI:74269"/>
        <dbReference type="ChEBI" id="CHEBI:74513"/>
        <dbReference type="EC" id="2.1.1.216"/>
    </reaction>
</comment>
<protein>
    <recommendedName>
        <fullName evidence="7 8">tRNA (guanine(26)-N(2))-dimethyltransferase</fullName>
        <ecNumber evidence="7 8">2.1.1.216</ecNumber>
    </recommendedName>
    <alternativeName>
        <fullName evidence="8">tRNA 2,2-dimethylguanosine-26 methyltransferase</fullName>
    </alternativeName>
    <alternativeName>
        <fullName evidence="8">tRNA(guanine-26,N(2)-N(2)) methyltransferase</fullName>
    </alternativeName>
    <alternativeName>
        <fullName evidence="8">tRNA(m(2,2)G26)dimethyltransferase</fullName>
    </alternativeName>
</protein>
<feature type="binding site" evidence="8">
    <location>
        <position position="77"/>
    </location>
    <ligand>
        <name>S-adenosyl-L-methionine</name>
        <dbReference type="ChEBI" id="CHEBI:59789"/>
    </ligand>
</feature>
<keyword evidence="5 8" id="KW-0819">tRNA processing</keyword>
<keyword evidence="4 8" id="KW-0949">S-adenosyl-L-methionine</keyword>